<dbReference type="PANTHER" id="PTHR43649">
    <property type="entry name" value="ARABINOSE-BINDING PROTEIN-RELATED"/>
    <property type="match status" value="1"/>
</dbReference>
<protein>
    <submittedName>
        <fullName evidence="6">Multiple sugar transport system substrate-binding protein</fullName>
    </submittedName>
</protein>
<keyword evidence="6" id="KW-0762">Sugar transport</keyword>
<dbReference type="EMBL" id="JAGIOO010000001">
    <property type="protein sequence ID" value="MBP2476279.1"/>
    <property type="molecule type" value="Genomic_DNA"/>
</dbReference>
<dbReference type="Proteomes" id="UP001519363">
    <property type="component" value="Unassembled WGS sequence"/>
</dbReference>
<dbReference type="Pfam" id="PF01547">
    <property type="entry name" value="SBP_bac_1"/>
    <property type="match status" value="1"/>
</dbReference>
<dbReference type="Gene3D" id="3.40.190.10">
    <property type="entry name" value="Periplasmic binding protein-like II"/>
    <property type="match status" value="1"/>
</dbReference>
<evidence type="ECO:0000256" key="3">
    <source>
        <dbReference type="ARBA" id="ARBA00023136"/>
    </source>
</evidence>
<keyword evidence="4" id="KW-0564">Palmitate</keyword>
<keyword evidence="1" id="KW-1003">Cell membrane</keyword>
<dbReference type="InterPro" id="IPR050490">
    <property type="entry name" value="Bact_solute-bd_prot1"/>
</dbReference>
<evidence type="ECO:0000256" key="1">
    <source>
        <dbReference type="ARBA" id="ARBA00022475"/>
    </source>
</evidence>
<reference evidence="6 7" key="1">
    <citation type="submission" date="2021-03" db="EMBL/GenBank/DDBJ databases">
        <title>Sequencing the genomes of 1000 actinobacteria strains.</title>
        <authorList>
            <person name="Klenk H.-P."/>
        </authorList>
    </citation>
    <scope>NUCLEOTIDE SEQUENCE [LARGE SCALE GENOMIC DNA]</scope>
    <source>
        <strain evidence="6 7">DSM 44580</strain>
    </source>
</reference>
<evidence type="ECO:0000313" key="7">
    <source>
        <dbReference type="Proteomes" id="UP001519363"/>
    </source>
</evidence>
<gene>
    <name evidence="6" type="ORF">JOF53_005151</name>
</gene>
<keyword evidence="6" id="KW-0813">Transport</keyword>
<sequence>MRLARGSTTVLAATTAAVLAVSACGLGGSGEQPASSPVTGEVKGNISFQTWNLKSKFGDYFNGLVSDFEKQHPGTKVEWLDQPADGYADKLSADASAGTLPDIMNLSPDLAYPLYQKNLLLDLDTAAPEAKKDYLPNAWDGYVMPSPDPAKRRNAAFPWYLNTGPYFYNKALFRENGLDENKPPKTYDDLKNQALTLASKAGGKVAMLGQTPGIEDFGLYGVPLMDSGGTKFTFNDAKGVQLVELYKAMYDAKALLPEALSATYTGSGAKFLAQQVALSSGSAYDLQKFRTDAPSLYANIGITEPMTNTGKANMYLQGLSIAQQSKNKPTAIAFARFVTSKASQLAFAKIVTVFPSTADTLNDPFFTSAPEGDDEARVRVAAAKQLGTAVNYTPVQLSDQMKTILRNEIANAMLGKQSAKQALDNAVSQCDKLLRPNG</sequence>
<keyword evidence="3" id="KW-0472">Membrane</keyword>
<dbReference type="InterPro" id="IPR006059">
    <property type="entry name" value="SBP"/>
</dbReference>
<name>A0ABS5AI77_9PSEU</name>
<accession>A0ABS5AI77</accession>
<evidence type="ECO:0000256" key="4">
    <source>
        <dbReference type="ARBA" id="ARBA00023139"/>
    </source>
</evidence>
<keyword evidence="7" id="KW-1185">Reference proteome</keyword>
<keyword evidence="5" id="KW-0449">Lipoprotein</keyword>
<dbReference type="RefSeq" id="WP_086782012.1">
    <property type="nucleotide sequence ID" value="NZ_JAGIOO010000001.1"/>
</dbReference>
<evidence type="ECO:0000256" key="5">
    <source>
        <dbReference type="ARBA" id="ARBA00023288"/>
    </source>
</evidence>
<evidence type="ECO:0000313" key="6">
    <source>
        <dbReference type="EMBL" id="MBP2476279.1"/>
    </source>
</evidence>
<organism evidence="6 7">
    <name type="scientific">Crossiella equi</name>
    <dbReference type="NCBI Taxonomy" id="130796"/>
    <lineage>
        <taxon>Bacteria</taxon>
        <taxon>Bacillati</taxon>
        <taxon>Actinomycetota</taxon>
        <taxon>Actinomycetes</taxon>
        <taxon>Pseudonocardiales</taxon>
        <taxon>Pseudonocardiaceae</taxon>
        <taxon>Crossiella</taxon>
    </lineage>
</organism>
<keyword evidence="2" id="KW-0732">Signal</keyword>
<proteinExistence type="predicted"/>
<dbReference type="PROSITE" id="PS51257">
    <property type="entry name" value="PROKAR_LIPOPROTEIN"/>
    <property type="match status" value="1"/>
</dbReference>
<evidence type="ECO:0000256" key="2">
    <source>
        <dbReference type="ARBA" id="ARBA00022729"/>
    </source>
</evidence>
<dbReference type="SUPFAM" id="SSF53850">
    <property type="entry name" value="Periplasmic binding protein-like II"/>
    <property type="match status" value="1"/>
</dbReference>
<comment type="caution">
    <text evidence="6">The sequence shown here is derived from an EMBL/GenBank/DDBJ whole genome shotgun (WGS) entry which is preliminary data.</text>
</comment>
<dbReference type="PANTHER" id="PTHR43649:SF33">
    <property type="entry name" value="POLYGALACTURONAN_RHAMNOGALACTURONAN-BINDING PROTEIN YTCQ"/>
    <property type="match status" value="1"/>
</dbReference>